<comment type="caution">
    <text evidence="1">The sequence shown here is derived from an EMBL/GenBank/DDBJ whole genome shotgun (WGS) entry which is preliminary data.</text>
</comment>
<evidence type="ECO:0000313" key="1">
    <source>
        <dbReference type="EMBL" id="OJD24668.1"/>
    </source>
</evidence>
<dbReference type="OrthoDB" id="2019666at2759"/>
<accession>A0A1J9R9K9</accession>
<keyword evidence="2" id="KW-1185">Reference proteome</keyword>
<reference evidence="1 2" key="1">
    <citation type="submission" date="2015-08" db="EMBL/GenBank/DDBJ databases">
        <title>Emmonsia species relationships and genome sequence.</title>
        <authorList>
            <person name="Cuomo C.A."/>
            <person name="Schwartz I.S."/>
            <person name="Kenyon C."/>
            <person name="De Hoog G.S."/>
            <person name="Govender N.P."/>
            <person name="Botha A."/>
            <person name="Moreno L."/>
            <person name="De Vries M."/>
            <person name="Munoz J.F."/>
            <person name="Stielow J.B."/>
        </authorList>
    </citation>
    <scope>NUCLEOTIDE SEQUENCE [LARGE SCALE GENOMIC DNA]</scope>
    <source>
        <strain evidence="1 2">EI222</strain>
    </source>
</reference>
<proteinExistence type="predicted"/>
<organism evidence="1 2">
    <name type="scientific">Blastomyces percursus</name>
    <dbReference type="NCBI Taxonomy" id="1658174"/>
    <lineage>
        <taxon>Eukaryota</taxon>
        <taxon>Fungi</taxon>
        <taxon>Dikarya</taxon>
        <taxon>Ascomycota</taxon>
        <taxon>Pezizomycotina</taxon>
        <taxon>Eurotiomycetes</taxon>
        <taxon>Eurotiomycetidae</taxon>
        <taxon>Onygenales</taxon>
        <taxon>Ajellomycetaceae</taxon>
        <taxon>Blastomyces</taxon>
    </lineage>
</organism>
<dbReference type="STRING" id="1658174.A0A1J9R9K9"/>
<sequence>MHQASSSSLPSTCPHKAPRAVKFLTETHVIPIKSPWNTCELYTPKMEQKLFETFPGSLVTDVMFDEATKVFNENYGKPVKLSARRLREQCLPDPAATSCVRVTVMGTLLEMPSRAAGNTAEKTFAGSLQSVVDRKFRELGLASSLLWSIGSDSDDMYGIMSSHPAACMAALTGVATPAVPHRRQIILYERHK</sequence>
<evidence type="ECO:0000313" key="2">
    <source>
        <dbReference type="Proteomes" id="UP000242791"/>
    </source>
</evidence>
<protein>
    <submittedName>
        <fullName evidence="1">Uncharacterized protein</fullName>
    </submittedName>
</protein>
<dbReference type="EMBL" id="LGTZ01000513">
    <property type="protein sequence ID" value="OJD24668.1"/>
    <property type="molecule type" value="Genomic_DNA"/>
</dbReference>
<dbReference type="Proteomes" id="UP000242791">
    <property type="component" value="Unassembled WGS sequence"/>
</dbReference>
<name>A0A1J9R9K9_9EURO</name>
<dbReference type="VEuPathDB" id="FungiDB:ACJ73_03972"/>
<gene>
    <name evidence="1" type="ORF">ACJ73_03972</name>
</gene>
<dbReference type="AlphaFoldDB" id="A0A1J9R9K9"/>